<dbReference type="Proteomes" id="UP000244855">
    <property type="component" value="Unassembled WGS sequence"/>
</dbReference>
<dbReference type="PANTHER" id="PTHR33048:SF146">
    <property type="entry name" value="INTEGRAL MEMBRANE PROTEIN"/>
    <property type="match status" value="1"/>
</dbReference>
<keyword evidence="4 7" id="KW-0472">Membrane</keyword>
<sequence>MSNLCAAPGTNRSAPILPPNTNAGPAINAVNWTEASLGILVLFARLYTRIFIVRKLGWDDLCIVLAVILSVIMSALVTVEVSYGFGRHVAYVSPSSLIHALKYFWLSSPFAILGAMFGKIAIALLLLRILGKGRHKVYKAILWTLIVLLLAVHIVVNVMTFSQCRPTWWLWEQFNPAWRGERGTCWNPKYHKNYWYFQGAFAAFSDLVLALFPILIFRELHMDLKLKIALCTVMSLGLVATAAAIVKTVQLKNLATPDLTYNAVSLIYWYVSESWIVVIAACIPTLAPLYFIAKGERSARSYAAAGSKTRSGGGRSRRSIWSSWLASRKMASEADRSAAQTGVRGEKMEGGSTPAGPKTSGEGSDVHSETQEGSSQEGIVKTTRVDVEKGGI</sequence>
<feature type="transmembrane region" description="Helical" evidence="7">
    <location>
        <begin position="228"/>
        <end position="246"/>
    </location>
</feature>
<reference evidence="9 10" key="1">
    <citation type="journal article" date="2018" name="Sci. Rep.">
        <title>Comparative genomics provides insights into the lifestyle and reveals functional heterogeneity of dark septate endophytic fungi.</title>
        <authorList>
            <person name="Knapp D.G."/>
            <person name="Nemeth J.B."/>
            <person name="Barry K."/>
            <person name="Hainaut M."/>
            <person name="Henrissat B."/>
            <person name="Johnson J."/>
            <person name="Kuo A."/>
            <person name="Lim J.H.P."/>
            <person name="Lipzen A."/>
            <person name="Nolan M."/>
            <person name="Ohm R.A."/>
            <person name="Tamas L."/>
            <person name="Grigoriev I.V."/>
            <person name="Spatafora J.W."/>
            <person name="Nagy L.G."/>
            <person name="Kovacs G.M."/>
        </authorList>
    </citation>
    <scope>NUCLEOTIDE SEQUENCE [LARGE SCALE GENOMIC DNA]</scope>
    <source>
        <strain evidence="9 10">DSE2036</strain>
    </source>
</reference>
<dbReference type="OrthoDB" id="3934549at2759"/>
<evidence type="ECO:0000313" key="9">
    <source>
        <dbReference type="EMBL" id="PVI02161.1"/>
    </source>
</evidence>
<dbReference type="EMBL" id="KZ805346">
    <property type="protein sequence ID" value="PVI02161.1"/>
    <property type="molecule type" value="Genomic_DNA"/>
</dbReference>
<dbReference type="InterPro" id="IPR049326">
    <property type="entry name" value="Rhodopsin_dom_fungi"/>
</dbReference>
<feature type="transmembrane region" description="Helical" evidence="7">
    <location>
        <begin position="140"/>
        <end position="161"/>
    </location>
</feature>
<protein>
    <recommendedName>
        <fullName evidence="8">Rhodopsin domain-containing protein</fullName>
    </recommendedName>
</protein>
<keyword evidence="3 7" id="KW-1133">Transmembrane helix</keyword>
<keyword evidence="2 7" id="KW-0812">Transmembrane</keyword>
<feature type="compositionally biased region" description="Basic and acidic residues" evidence="6">
    <location>
        <begin position="383"/>
        <end position="392"/>
    </location>
</feature>
<evidence type="ECO:0000256" key="2">
    <source>
        <dbReference type="ARBA" id="ARBA00022692"/>
    </source>
</evidence>
<dbReference type="Pfam" id="PF20684">
    <property type="entry name" value="Fung_rhodopsin"/>
    <property type="match status" value="1"/>
</dbReference>
<feature type="domain" description="Rhodopsin" evidence="8">
    <location>
        <begin position="44"/>
        <end position="289"/>
    </location>
</feature>
<dbReference type="STRING" id="97972.A0A2V1DVG0"/>
<dbReference type="InterPro" id="IPR052337">
    <property type="entry name" value="SAT4-like"/>
</dbReference>
<dbReference type="PANTHER" id="PTHR33048">
    <property type="entry name" value="PTH11-LIKE INTEGRAL MEMBRANE PROTEIN (AFU_ORTHOLOGUE AFUA_5G11245)"/>
    <property type="match status" value="1"/>
</dbReference>
<dbReference type="AlphaFoldDB" id="A0A2V1DVG0"/>
<feature type="transmembrane region" description="Helical" evidence="7">
    <location>
        <begin position="60"/>
        <end position="83"/>
    </location>
</feature>
<evidence type="ECO:0000256" key="7">
    <source>
        <dbReference type="SAM" id="Phobius"/>
    </source>
</evidence>
<evidence type="ECO:0000256" key="5">
    <source>
        <dbReference type="ARBA" id="ARBA00038359"/>
    </source>
</evidence>
<evidence type="ECO:0000256" key="3">
    <source>
        <dbReference type="ARBA" id="ARBA00022989"/>
    </source>
</evidence>
<feature type="region of interest" description="Disordered" evidence="6">
    <location>
        <begin position="333"/>
        <end position="392"/>
    </location>
</feature>
<keyword evidence="10" id="KW-1185">Reference proteome</keyword>
<accession>A0A2V1DVG0</accession>
<evidence type="ECO:0000256" key="6">
    <source>
        <dbReference type="SAM" id="MobiDB-lite"/>
    </source>
</evidence>
<evidence type="ECO:0000256" key="1">
    <source>
        <dbReference type="ARBA" id="ARBA00004141"/>
    </source>
</evidence>
<feature type="transmembrane region" description="Helical" evidence="7">
    <location>
        <begin position="266"/>
        <end position="292"/>
    </location>
</feature>
<organism evidence="9 10">
    <name type="scientific">Periconia macrospinosa</name>
    <dbReference type="NCBI Taxonomy" id="97972"/>
    <lineage>
        <taxon>Eukaryota</taxon>
        <taxon>Fungi</taxon>
        <taxon>Dikarya</taxon>
        <taxon>Ascomycota</taxon>
        <taxon>Pezizomycotina</taxon>
        <taxon>Dothideomycetes</taxon>
        <taxon>Pleosporomycetidae</taxon>
        <taxon>Pleosporales</taxon>
        <taxon>Massarineae</taxon>
        <taxon>Periconiaceae</taxon>
        <taxon>Periconia</taxon>
    </lineage>
</organism>
<comment type="subcellular location">
    <subcellularLocation>
        <location evidence="1">Membrane</location>
        <topology evidence="1">Multi-pass membrane protein</topology>
    </subcellularLocation>
</comment>
<gene>
    <name evidence="9" type="ORF">DM02DRAFT_653786</name>
</gene>
<evidence type="ECO:0000313" key="10">
    <source>
        <dbReference type="Proteomes" id="UP000244855"/>
    </source>
</evidence>
<feature type="transmembrane region" description="Helical" evidence="7">
    <location>
        <begin position="29"/>
        <end position="48"/>
    </location>
</feature>
<comment type="similarity">
    <text evidence="5">Belongs to the SAT4 family.</text>
</comment>
<dbReference type="GO" id="GO:0016020">
    <property type="term" value="C:membrane"/>
    <property type="evidence" value="ECO:0007669"/>
    <property type="project" value="UniProtKB-SubCell"/>
</dbReference>
<evidence type="ECO:0000259" key="8">
    <source>
        <dbReference type="Pfam" id="PF20684"/>
    </source>
</evidence>
<feature type="transmembrane region" description="Helical" evidence="7">
    <location>
        <begin position="103"/>
        <end position="128"/>
    </location>
</feature>
<name>A0A2V1DVG0_9PLEO</name>
<proteinExistence type="inferred from homology"/>
<evidence type="ECO:0000256" key="4">
    <source>
        <dbReference type="ARBA" id="ARBA00023136"/>
    </source>
</evidence>
<feature type="transmembrane region" description="Helical" evidence="7">
    <location>
        <begin position="195"/>
        <end position="216"/>
    </location>
</feature>